<feature type="binding site" evidence="17">
    <location>
        <position position="329"/>
    </location>
    <ligand>
        <name>(6S)-NADPHX</name>
        <dbReference type="ChEBI" id="CHEBI:64076"/>
    </ligand>
</feature>
<comment type="similarity">
    <text evidence="17">Belongs to the NnrD/CARKD family.</text>
</comment>
<dbReference type="SUPFAM" id="SSF64153">
    <property type="entry name" value="YjeF N-terminal domain-like"/>
    <property type="match status" value="1"/>
</dbReference>
<dbReference type="GO" id="GO:0046872">
    <property type="term" value="F:metal ion binding"/>
    <property type="evidence" value="ECO:0007669"/>
    <property type="project" value="UniProtKB-UniRule"/>
</dbReference>
<comment type="function">
    <text evidence="18">Catalyzes the epimerization of the S- and R-forms of NAD(P)HX, a damaged form of NAD(P)H that is a result of enzymatic or heat-dependent hydration. This is a prerequisite for the S-specific NAD(P)H-hydrate dehydratase to allow the repair of both epimers of NAD(P)HX.</text>
</comment>
<feature type="domain" description="YjeF C-terminal" evidence="20">
    <location>
        <begin position="232"/>
        <end position="500"/>
    </location>
</feature>
<evidence type="ECO:0000256" key="13">
    <source>
        <dbReference type="ARBA" id="ARBA00023268"/>
    </source>
</evidence>
<evidence type="ECO:0000313" key="23">
    <source>
        <dbReference type="Proteomes" id="UP000009286"/>
    </source>
</evidence>
<dbReference type="PIRSF" id="PIRSF017184">
    <property type="entry name" value="Nnr"/>
    <property type="match status" value="1"/>
</dbReference>
<keyword evidence="22" id="KW-0808">Transferase</keyword>
<feature type="binding site" evidence="18">
    <location>
        <position position="132"/>
    </location>
    <ligand>
        <name>K(+)</name>
        <dbReference type="ChEBI" id="CHEBI:29103"/>
    </ligand>
</feature>
<dbReference type="InterPro" id="IPR029056">
    <property type="entry name" value="Ribokinase-like"/>
</dbReference>
<dbReference type="NCBIfam" id="TIGR00197">
    <property type="entry name" value="yjeF_nterm"/>
    <property type="match status" value="1"/>
</dbReference>
<feature type="binding site" evidence="18">
    <location>
        <position position="168"/>
    </location>
    <ligand>
        <name>K(+)</name>
        <dbReference type="ChEBI" id="CHEBI:29103"/>
    </ligand>
</feature>
<evidence type="ECO:0000313" key="22">
    <source>
        <dbReference type="EMBL" id="AEP09704.1"/>
    </source>
</evidence>
<dbReference type="GO" id="GO:0052855">
    <property type="term" value="F:ADP-dependent NAD(P)H-hydrate dehydratase activity"/>
    <property type="evidence" value="ECO:0007669"/>
    <property type="project" value="UniProtKB-UniRule"/>
</dbReference>
<keyword evidence="13" id="KW-0511">Multifunctional enzyme</keyword>
<keyword evidence="11 18" id="KW-0413">Isomerase</keyword>
<dbReference type="EC" id="5.1.99.6" evidence="19"/>
<evidence type="ECO:0000256" key="2">
    <source>
        <dbReference type="ARBA" id="ARBA00000909"/>
    </source>
</evidence>
<dbReference type="InterPro" id="IPR004443">
    <property type="entry name" value="YjeF_N_dom"/>
</dbReference>
<feature type="binding site" evidence="17">
    <location>
        <position position="445"/>
    </location>
    <ligand>
        <name>AMP</name>
        <dbReference type="ChEBI" id="CHEBI:456215"/>
    </ligand>
</feature>
<comment type="caution">
    <text evidence="18">Lacks conserved residue(s) required for the propagation of feature annotation.</text>
</comment>
<reference evidence="22 23" key="1">
    <citation type="journal article" date="2011" name="BMC Genomics">
        <title>Genomic insights into an obligate epibiotic bacterial predator: Micavibrio aeruginosavorus ARL-13.</title>
        <authorList>
            <person name="Wang Z."/>
            <person name="Kadouri D."/>
            <person name="Wu M."/>
        </authorList>
    </citation>
    <scope>NUCLEOTIDE SEQUENCE [LARGE SCALE GENOMIC DNA]</scope>
    <source>
        <strain evidence="22 23">ARL-13</strain>
    </source>
</reference>
<accession>G2KM08</accession>
<comment type="function">
    <text evidence="17">Catalyzes the dehydration of the S-form of NAD(P)HX at the expense of ADP, which is converted to AMP. Together with NAD(P)HX epimerase, which catalyzes the epimerization of the S- and R-forms, the enzyme allows the repair of both epimers of NAD(P)HX, a damaged form of NAD(P)H that is a result of enzymatic or heat-dependent hydration.</text>
</comment>
<evidence type="ECO:0000256" key="17">
    <source>
        <dbReference type="HAMAP-Rule" id="MF_01965"/>
    </source>
</evidence>
<evidence type="ECO:0000259" key="20">
    <source>
        <dbReference type="PROSITE" id="PS51383"/>
    </source>
</evidence>
<evidence type="ECO:0000256" key="19">
    <source>
        <dbReference type="PIRNR" id="PIRNR017184"/>
    </source>
</evidence>
<comment type="similarity">
    <text evidence="4 19">In the C-terminal section; belongs to the NnrD/CARKD family.</text>
</comment>
<comment type="catalytic activity">
    <reaction evidence="1 18 19">
        <text>(6R)-NADHX = (6S)-NADHX</text>
        <dbReference type="Rhea" id="RHEA:32215"/>
        <dbReference type="ChEBI" id="CHEBI:64074"/>
        <dbReference type="ChEBI" id="CHEBI:64075"/>
        <dbReference type="EC" id="5.1.99.6"/>
    </reaction>
</comment>
<dbReference type="PANTHER" id="PTHR12592">
    <property type="entry name" value="ATP-DEPENDENT (S)-NAD(P)H-HYDRATE DEHYDRATASE FAMILY MEMBER"/>
    <property type="match status" value="1"/>
</dbReference>
<evidence type="ECO:0000256" key="18">
    <source>
        <dbReference type="HAMAP-Rule" id="MF_01966"/>
    </source>
</evidence>
<dbReference type="SUPFAM" id="SSF53613">
    <property type="entry name" value="Ribokinase-like"/>
    <property type="match status" value="1"/>
</dbReference>
<evidence type="ECO:0000256" key="6">
    <source>
        <dbReference type="ARBA" id="ARBA00022741"/>
    </source>
</evidence>
<feature type="binding site" evidence="18">
    <location>
        <position position="64"/>
    </location>
    <ligand>
        <name>K(+)</name>
        <dbReference type="ChEBI" id="CHEBI:29103"/>
    </ligand>
</feature>
<dbReference type="EC" id="4.2.1.136" evidence="19"/>
<dbReference type="eggNOG" id="COG0062">
    <property type="taxonomic scope" value="Bacteria"/>
</dbReference>
<comment type="similarity">
    <text evidence="18">Belongs to the NnrE/AIBP family.</text>
</comment>
<dbReference type="GO" id="GO:0046496">
    <property type="term" value="P:nicotinamide nucleotide metabolic process"/>
    <property type="evidence" value="ECO:0007669"/>
    <property type="project" value="UniProtKB-UniRule"/>
</dbReference>
<dbReference type="CDD" id="cd01171">
    <property type="entry name" value="YXKO-related"/>
    <property type="match status" value="1"/>
</dbReference>
<comment type="catalytic activity">
    <reaction evidence="15 17 19">
        <text>(6S)-NADHX + ADP = AMP + phosphate + NADH + H(+)</text>
        <dbReference type="Rhea" id="RHEA:32223"/>
        <dbReference type="ChEBI" id="CHEBI:15378"/>
        <dbReference type="ChEBI" id="CHEBI:43474"/>
        <dbReference type="ChEBI" id="CHEBI:57945"/>
        <dbReference type="ChEBI" id="CHEBI:64074"/>
        <dbReference type="ChEBI" id="CHEBI:456215"/>
        <dbReference type="ChEBI" id="CHEBI:456216"/>
        <dbReference type="EC" id="4.2.1.136"/>
    </reaction>
</comment>
<organism evidence="22 23">
    <name type="scientific">Micavibrio aeruginosavorus (strain ARL-13)</name>
    <dbReference type="NCBI Taxonomy" id="856793"/>
    <lineage>
        <taxon>Bacteria</taxon>
        <taxon>Pseudomonadati</taxon>
        <taxon>Bdellovibrionota</taxon>
        <taxon>Bdellovibrionia</taxon>
        <taxon>Bdellovibrionales</taxon>
        <taxon>Pseudobdellovibrionaceae</taxon>
        <taxon>Micavibrio</taxon>
    </lineage>
</organism>
<dbReference type="eggNOG" id="COG0063">
    <property type="taxonomic scope" value="Bacteria"/>
</dbReference>
<comment type="cofactor">
    <cofactor evidence="17">
        <name>Mg(2+)</name>
        <dbReference type="ChEBI" id="CHEBI:18420"/>
    </cofactor>
</comment>
<feature type="binding site" evidence="17">
    <location>
        <begin position="416"/>
        <end position="420"/>
    </location>
    <ligand>
        <name>AMP</name>
        <dbReference type="ChEBI" id="CHEBI:456215"/>
    </ligand>
</feature>
<dbReference type="KEGG" id="mai:MICA_1385"/>
<comment type="similarity">
    <text evidence="3 19">In the N-terminal section; belongs to the NnrE/AIBP family.</text>
</comment>
<dbReference type="EMBL" id="CP002382">
    <property type="protein sequence ID" value="AEP09704.1"/>
    <property type="molecule type" value="Genomic_DNA"/>
</dbReference>
<dbReference type="Gene3D" id="3.40.50.10260">
    <property type="entry name" value="YjeF N-terminal domain"/>
    <property type="match status" value="1"/>
</dbReference>
<gene>
    <name evidence="17" type="primary">nnrD</name>
    <name evidence="18" type="synonym">nnrE</name>
    <name evidence="22" type="ordered locus">MICA_1385</name>
</gene>
<name>G2KM08_MICAA</name>
<dbReference type="Proteomes" id="UP000009286">
    <property type="component" value="Chromosome"/>
</dbReference>
<feature type="binding site" evidence="17">
    <location>
        <position position="266"/>
    </location>
    <ligand>
        <name>(6S)-NADPHX</name>
        <dbReference type="ChEBI" id="CHEBI:64076"/>
    </ligand>
</feature>
<feature type="binding site" evidence="18">
    <location>
        <begin position="136"/>
        <end position="142"/>
    </location>
    <ligand>
        <name>(6S)-NADPHX</name>
        <dbReference type="ChEBI" id="CHEBI:64076"/>
    </ligand>
</feature>
<evidence type="ECO:0000256" key="10">
    <source>
        <dbReference type="ARBA" id="ARBA00023027"/>
    </source>
</evidence>
<feature type="domain" description="YjeF N-terminal" evidence="21">
    <location>
        <begin position="16"/>
        <end position="222"/>
    </location>
</feature>
<dbReference type="GO" id="GO:0052856">
    <property type="term" value="F:NAD(P)HX epimerase activity"/>
    <property type="evidence" value="ECO:0007669"/>
    <property type="project" value="UniProtKB-UniRule"/>
</dbReference>
<evidence type="ECO:0000256" key="16">
    <source>
        <dbReference type="ARBA" id="ARBA00049209"/>
    </source>
</evidence>
<feature type="binding site" evidence="17">
    <location>
        <position position="383"/>
    </location>
    <ligand>
        <name>(6S)-NADPHX</name>
        <dbReference type="ChEBI" id="CHEBI:64076"/>
    </ligand>
</feature>
<dbReference type="InterPro" id="IPR017953">
    <property type="entry name" value="Carbohydrate_kinase_pred_CS"/>
</dbReference>
<comment type="cofactor">
    <cofactor evidence="18 19">
        <name>K(+)</name>
        <dbReference type="ChEBI" id="CHEBI:29103"/>
    </cofactor>
    <text evidence="18 19">Binds 1 potassium ion per subunit.</text>
</comment>
<dbReference type="OrthoDB" id="9806925at2"/>
<comment type="function">
    <text evidence="14 19">Bifunctional enzyme that catalyzes the epimerization of the S- and R-forms of NAD(P)HX and the dehydration of the S-form of NAD(P)HX at the expense of ADP, which is converted to AMP. This allows the repair of both epimers of NAD(P)HX, a damaged form of NAD(P)H that is a result of enzymatic or heat-dependent hydration.</text>
</comment>
<evidence type="ECO:0000256" key="14">
    <source>
        <dbReference type="ARBA" id="ARBA00025153"/>
    </source>
</evidence>
<dbReference type="GO" id="GO:0005524">
    <property type="term" value="F:ATP binding"/>
    <property type="evidence" value="ECO:0007669"/>
    <property type="project" value="UniProtKB-UniRule"/>
</dbReference>
<evidence type="ECO:0000259" key="21">
    <source>
        <dbReference type="PROSITE" id="PS51385"/>
    </source>
</evidence>
<keyword evidence="7 17" id="KW-0067">ATP-binding</keyword>
<dbReference type="Pfam" id="PF01256">
    <property type="entry name" value="Carb_kinase"/>
    <property type="match status" value="1"/>
</dbReference>
<dbReference type="HAMAP" id="MF_01965">
    <property type="entry name" value="NADHX_dehydratase"/>
    <property type="match status" value="1"/>
</dbReference>
<protein>
    <recommendedName>
        <fullName evidence="19">Bifunctional NAD(P)H-hydrate repair enzyme</fullName>
    </recommendedName>
    <alternativeName>
        <fullName evidence="19">Nicotinamide nucleotide repair protein</fullName>
    </alternativeName>
    <domain>
        <recommendedName>
            <fullName evidence="19">ADP-dependent (S)-NAD(P)H-hydrate dehydratase</fullName>
            <ecNumber evidence="19">4.2.1.136</ecNumber>
        </recommendedName>
        <alternativeName>
            <fullName evidence="19">ADP-dependent NAD(P)HX dehydratase</fullName>
        </alternativeName>
    </domain>
    <domain>
        <recommendedName>
            <fullName evidence="19">NAD(P)H-hydrate epimerase</fullName>
            <ecNumber evidence="19">5.1.99.6</ecNumber>
        </recommendedName>
    </domain>
</protein>
<evidence type="ECO:0000256" key="3">
    <source>
        <dbReference type="ARBA" id="ARBA00006001"/>
    </source>
</evidence>
<comment type="catalytic activity">
    <reaction evidence="16 17 19">
        <text>(6S)-NADPHX + ADP = AMP + phosphate + NADPH + H(+)</text>
        <dbReference type="Rhea" id="RHEA:32235"/>
        <dbReference type="ChEBI" id="CHEBI:15378"/>
        <dbReference type="ChEBI" id="CHEBI:43474"/>
        <dbReference type="ChEBI" id="CHEBI:57783"/>
        <dbReference type="ChEBI" id="CHEBI:64076"/>
        <dbReference type="ChEBI" id="CHEBI:456215"/>
        <dbReference type="ChEBI" id="CHEBI:456216"/>
        <dbReference type="EC" id="4.2.1.136"/>
    </reaction>
</comment>
<evidence type="ECO:0000256" key="1">
    <source>
        <dbReference type="ARBA" id="ARBA00000013"/>
    </source>
</evidence>
<feature type="binding site" evidence="18">
    <location>
        <begin position="63"/>
        <end position="67"/>
    </location>
    <ligand>
        <name>(6S)-NADPHX</name>
        <dbReference type="ChEBI" id="CHEBI:64076"/>
    </ligand>
</feature>
<evidence type="ECO:0000256" key="9">
    <source>
        <dbReference type="ARBA" id="ARBA00022958"/>
    </source>
</evidence>
<dbReference type="HOGENOM" id="CLU_024853_4_1_5"/>
<comment type="subunit">
    <text evidence="17">Homotetramer.</text>
</comment>
<keyword evidence="5 18" id="KW-0479">Metal-binding</keyword>
<evidence type="ECO:0000256" key="7">
    <source>
        <dbReference type="ARBA" id="ARBA00022840"/>
    </source>
</evidence>
<keyword evidence="10 17" id="KW-0520">NAD</keyword>
<dbReference type="NCBIfam" id="TIGR00196">
    <property type="entry name" value="yjeF_cterm"/>
    <property type="match status" value="1"/>
</dbReference>
<keyword evidence="23" id="KW-1185">Reference proteome</keyword>
<dbReference type="GO" id="GO:0110051">
    <property type="term" value="P:metabolite repair"/>
    <property type="evidence" value="ECO:0007669"/>
    <property type="project" value="TreeGrafter"/>
</dbReference>
<evidence type="ECO:0000256" key="12">
    <source>
        <dbReference type="ARBA" id="ARBA00023239"/>
    </source>
</evidence>
<dbReference type="HAMAP" id="MF_01966">
    <property type="entry name" value="NADHX_epimerase"/>
    <property type="match status" value="1"/>
</dbReference>
<feature type="binding site" evidence="18">
    <location>
        <position position="165"/>
    </location>
    <ligand>
        <name>(6S)-NADPHX</name>
        <dbReference type="ChEBI" id="CHEBI:64076"/>
    </ligand>
</feature>
<evidence type="ECO:0000256" key="15">
    <source>
        <dbReference type="ARBA" id="ARBA00048238"/>
    </source>
</evidence>
<proteinExistence type="inferred from homology"/>
<dbReference type="PANTHER" id="PTHR12592:SF0">
    <property type="entry name" value="ATP-DEPENDENT (S)-NAD(P)H-HYDRATE DEHYDRATASE"/>
    <property type="match status" value="1"/>
</dbReference>
<evidence type="ECO:0000256" key="11">
    <source>
        <dbReference type="ARBA" id="ARBA00023235"/>
    </source>
</evidence>
<dbReference type="GO" id="GO:0016301">
    <property type="term" value="F:kinase activity"/>
    <property type="evidence" value="ECO:0007669"/>
    <property type="project" value="UniProtKB-KW"/>
</dbReference>
<keyword evidence="6 17" id="KW-0547">Nucleotide-binding</keyword>
<dbReference type="InterPro" id="IPR000631">
    <property type="entry name" value="CARKD"/>
</dbReference>
<dbReference type="PROSITE" id="PS51383">
    <property type="entry name" value="YJEF_C_3"/>
    <property type="match status" value="1"/>
</dbReference>
<keyword evidence="12 17" id="KW-0456">Lyase</keyword>
<dbReference type="PROSITE" id="PS01050">
    <property type="entry name" value="YJEF_C_2"/>
    <property type="match status" value="1"/>
</dbReference>
<dbReference type="InterPro" id="IPR036652">
    <property type="entry name" value="YjeF_N_dom_sf"/>
</dbReference>
<keyword evidence="9 18" id="KW-0630">Potassium</keyword>
<evidence type="ECO:0000256" key="8">
    <source>
        <dbReference type="ARBA" id="ARBA00022857"/>
    </source>
</evidence>
<dbReference type="STRING" id="856793.MICA_1385"/>
<evidence type="ECO:0000256" key="4">
    <source>
        <dbReference type="ARBA" id="ARBA00009524"/>
    </source>
</evidence>
<sequence length="501" mass="51573">MAEFPDHQHILSVSQMAQADHLALPLAGQDGFALMQAAGLAVAEEAKRLLGRRTFLVLCGPGNNGGDGYVAAMNLRAEGMDVRLYALAPPAQMTGDAARAVTGWTGPVRNFSELLNNLEHGDFDPDRTGVIDAVFGAGLSRALDFPVKDAFAKIRALDLPVIAVDVPSGVNGDTGAVDESAPKCLGTVTFFRKKPAHVLMPGMDQCGLVSVADIGIPDEAIEKTGCVAAENTPSLWVDSVPATQRGQHKYDRGHVLVLGGGRLTGAARLAGAASMRIGAGVCTIAAPAEVQRIYQTGPAHIMSAVADTPAAFLELAGDARRNVLLIGPGAGLDCADDLRAIVLGACGLAGRSVVLDADAISAFAGHADELFHVAHDHCILTPHEGEFARLFGDLPGSKIDRVKEAAKRSGAVILLKGADTVIAAPDGTCVVSTHGPSWLATAGAGDVLAGMIAGLVAQGVAPFTAACMAAWMHGETAWRLGPGLVAADLAEGIPGILRDWA</sequence>
<dbReference type="Gene3D" id="3.40.1190.20">
    <property type="match status" value="1"/>
</dbReference>
<keyword evidence="8 17" id="KW-0521">NADP</keyword>
<comment type="catalytic activity">
    <reaction evidence="2 18 19">
        <text>(6R)-NADPHX = (6S)-NADPHX</text>
        <dbReference type="Rhea" id="RHEA:32227"/>
        <dbReference type="ChEBI" id="CHEBI:64076"/>
        <dbReference type="ChEBI" id="CHEBI:64077"/>
        <dbReference type="EC" id="5.1.99.6"/>
    </reaction>
</comment>
<keyword evidence="22" id="KW-0418">Kinase</keyword>
<dbReference type="RefSeq" id="WP_014102927.1">
    <property type="nucleotide sequence ID" value="NC_016026.1"/>
</dbReference>
<dbReference type="Pfam" id="PF03853">
    <property type="entry name" value="YjeF_N"/>
    <property type="match status" value="1"/>
</dbReference>
<evidence type="ECO:0000256" key="5">
    <source>
        <dbReference type="ARBA" id="ARBA00022723"/>
    </source>
</evidence>
<dbReference type="InterPro" id="IPR030677">
    <property type="entry name" value="Nnr"/>
</dbReference>
<dbReference type="PROSITE" id="PS51385">
    <property type="entry name" value="YJEF_N"/>
    <property type="match status" value="1"/>
</dbReference>
<feature type="binding site" evidence="17">
    <location>
        <position position="446"/>
    </location>
    <ligand>
        <name>(6S)-NADPHX</name>
        <dbReference type="ChEBI" id="CHEBI:64076"/>
    </ligand>
</feature>
<dbReference type="AlphaFoldDB" id="G2KM08"/>